<proteinExistence type="predicted"/>
<dbReference type="Proteomes" id="UP000242427">
    <property type="component" value="Unassembled WGS sequence"/>
</dbReference>
<dbReference type="AlphaFoldDB" id="A0A9X7JPM9"/>
<evidence type="ECO:0000256" key="1">
    <source>
        <dbReference type="SAM" id="Phobius"/>
    </source>
</evidence>
<sequence>MGGFLTHLADKLAEKWLSLLVLPGLLFLAAASCARLLHHGAPFDHRPLTAALRHVGPRLHEPASAVLALAGVLLAAAAAGLAARCLAALVQRVWAGPWPAWAAPAARVITRSRRSRAARSPEPPAVTRYLPDRPTWIADRLRLVDDRVHAEYGLRIALLWPRLWLALPPEQRAPVDAARTAFAEAAALTAWGLLYLPLGLAWWPAGLAGLVAAAAGVRQGRAGAAAFADLAEAAVDVNQQLIASLFGLTLRDGRITPDDGARVNDRLNKGA</sequence>
<dbReference type="OrthoDB" id="529448at2"/>
<keyword evidence="1" id="KW-0472">Membrane</keyword>
<accession>A0A9X7JPM9</accession>
<evidence type="ECO:0008006" key="4">
    <source>
        <dbReference type="Google" id="ProtNLM"/>
    </source>
</evidence>
<keyword evidence="3" id="KW-1185">Reference proteome</keyword>
<keyword evidence="1" id="KW-0812">Transmembrane</keyword>
<keyword evidence="1" id="KW-1133">Transmembrane helix</keyword>
<dbReference type="EMBL" id="PXWG01000044">
    <property type="protein sequence ID" value="PSJ27374.1"/>
    <property type="molecule type" value="Genomic_DNA"/>
</dbReference>
<gene>
    <name evidence="2" type="ORF">B7P34_17920</name>
</gene>
<organism evidence="2 3">
    <name type="scientific">Streptosporangium nondiastaticum</name>
    <dbReference type="NCBI Taxonomy" id="35764"/>
    <lineage>
        <taxon>Bacteria</taxon>
        <taxon>Bacillati</taxon>
        <taxon>Actinomycetota</taxon>
        <taxon>Actinomycetes</taxon>
        <taxon>Streptosporangiales</taxon>
        <taxon>Streptosporangiaceae</taxon>
        <taxon>Streptosporangium</taxon>
    </lineage>
</organism>
<name>A0A9X7JPM9_9ACTN</name>
<protein>
    <recommendedName>
        <fullName evidence="4">Vegetative cell wall protein gp1</fullName>
    </recommendedName>
</protein>
<feature type="transmembrane region" description="Helical" evidence="1">
    <location>
        <begin position="63"/>
        <end position="83"/>
    </location>
</feature>
<comment type="caution">
    <text evidence="2">The sequence shown here is derived from an EMBL/GenBank/DDBJ whole genome shotgun (WGS) entry which is preliminary data.</text>
</comment>
<dbReference type="RefSeq" id="WP_106677708.1">
    <property type="nucleotide sequence ID" value="NZ_PXWG01000044.1"/>
</dbReference>
<reference evidence="2 3" key="1">
    <citation type="submission" date="2018-03" db="EMBL/GenBank/DDBJ databases">
        <title>Chitinolytic properties of Streptosporangium nondiastaticum TBG75A20.</title>
        <authorList>
            <person name="Gayathri V."/>
            <person name="Shiburaj S."/>
        </authorList>
    </citation>
    <scope>NUCLEOTIDE SEQUENCE [LARGE SCALE GENOMIC DNA]</scope>
    <source>
        <strain evidence="2 3">TBG75A20</strain>
    </source>
</reference>
<evidence type="ECO:0000313" key="2">
    <source>
        <dbReference type="EMBL" id="PSJ27374.1"/>
    </source>
</evidence>
<evidence type="ECO:0000313" key="3">
    <source>
        <dbReference type="Proteomes" id="UP000242427"/>
    </source>
</evidence>